<dbReference type="InterPro" id="IPR027473">
    <property type="entry name" value="L-asparaginase_C"/>
</dbReference>
<reference evidence="9" key="4">
    <citation type="journal article" date="2015" name="G3 (Bethesda)">
        <title>Genome sequences of three phytopathogenic species of the Magnaporthaceae family of fungi.</title>
        <authorList>
            <person name="Okagaki L.H."/>
            <person name="Nunes C.C."/>
            <person name="Sailsbery J."/>
            <person name="Clay B."/>
            <person name="Brown D."/>
            <person name="John T."/>
            <person name="Oh Y."/>
            <person name="Young N."/>
            <person name="Fitzgerald M."/>
            <person name="Haas B.J."/>
            <person name="Zeng Q."/>
            <person name="Young S."/>
            <person name="Adiconis X."/>
            <person name="Fan L."/>
            <person name="Levin J.Z."/>
            <person name="Mitchell T.K."/>
            <person name="Okubara P.A."/>
            <person name="Farman M.L."/>
            <person name="Kohn L.M."/>
            <person name="Birren B."/>
            <person name="Ma L.-J."/>
            <person name="Dean R.A."/>
        </authorList>
    </citation>
    <scope>NUCLEOTIDE SEQUENCE</scope>
    <source>
        <strain evidence="9">ATCC 64411 / 73-15</strain>
    </source>
</reference>
<feature type="active site" description="O-isoaspartyl threonine intermediate" evidence="2">
    <location>
        <position position="37"/>
    </location>
</feature>
<dbReference type="GO" id="GO:0006528">
    <property type="term" value="P:asparagine metabolic process"/>
    <property type="evidence" value="ECO:0007669"/>
    <property type="project" value="UniProtKB-ARBA"/>
</dbReference>
<dbReference type="Gene3D" id="3.40.50.1170">
    <property type="entry name" value="L-asparaginase, N-terminal domain"/>
    <property type="match status" value="1"/>
</dbReference>
<dbReference type="EMBL" id="GL876967">
    <property type="protein sequence ID" value="KLU83222.1"/>
    <property type="molecule type" value="Genomic_DNA"/>
</dbReference>
<evidence type="ECO:0000256" key="1">
    <source>
        <dbReference type="ARBA" id="ARBA00012920"/>
    </source>
</evidence>
<dbReference type="PIRSF" id="PIRSF001220">
    <property type="entry name" value="L-ASNase_gatD"/>
    <property type="match status" value="1"/>
</dbReference>
<dbReference type="VEuPathDB" id="FungiDB:MAPG_02287"/>
<evidence type="ECO:0000313" key="8">
    <source>
        <dbReference type="EMBL" id="KLU83222.1"/>
    </source>
</evidence>
<feature type="binding site" evidence="3">
    <location>
        <begin position="109"/>
        <end position="110"/>
    </location>
    <ligand>
        <name>substrate</name>
    </ligand>
</feature>
<feature type="binding site" evidence="3">
    <location>
        <position position="85"/>
    </location>
    <ligand>
        <name>substrate</name>
    </ligand>
</feature>
<reference evidence="8" key="3">
    <citation type="submission" date="2011-03" db="EMBL/GenBank/DDBJ databases">
        <title>Annotation of Magnaporthe poae ATCC 64411.</title>
        <authorList>
            <person name="Ma L.-J."/>
            <person name="Dead R."/>
            <person name="Young S.K."/>
            <person name="Zeng Q."/>
            <person name="Gargeya S."/>
            <person name="Fitzgerald M."/>
            <person name="Haas B."/>
            <person name="Abouelleil A."/>
            <person name="Alvarado L."/>
            <person name="Arachchi H.M."/>
            <person name="Berlin A."/>
            <person name="Brown A."/>
            <person name="Chapman S.B."/>
            <person name="Chen Z."/>
            <person name="Dunbar C."/>
            <person name="Freedman E."/>
            <person name="Gearin G."/>
            <person name="Gellesch M."/>
            <person name="Goldberg J."/>
            <person name="Griggs A."/>
            <person name="Gujja S."/>
            <person name="Heiman D."/>
            <person name="Howarth C."/>
            <person name="Larson L."/>
            <person name="Lui A."/>
            <person name="MacDonald P.J.P."/>
            <person name="Mehta T."/>
            <person name="Montmayeur A."/>
            <person name="Murphy C."/>
            <person name="Neiman D."/>
            <person name="Pearson M."/>
            <person name="Priest M."/>
            <person name="Roberts A."/>
            <person name="Saif S."/>
            <person name="Shea T."/>
            <person name="Shenoy N."/>
            <person name="Sisk P."/>
            <person name="Stolte C."/>
            <person name="Sykes S."/>
            <person name="Yandava C."/>
            <person name="Wortman J."/>
            <person name="Nusbaum C."/>
            <person name="Birren B."/>
        </authorList>
    </citation>
    <scope>NUCLEOTIDE SEQUENCE</scope>
    <source>
        <strain evidence="8">ATCC 64411</strain>
    </source>
</reference>
<dbReference type="InterPro" id="IPR037152">
    <property type="entry name" value="L-asparaginase_N_sf"/>
</dbReference>
<protein>
    <recommendedName>
        <fullName evidence="1">asparaginase</fullName>
        <ecNumber evidence="1">3.5.1.1</ecNumber>
    </recommendedName>
</protein>
<sequence length="245" mass="25582">MLSQLLLFCLAQLNAVRDAASHNSSLRNIIIFATGGTIAGSAASKTHTTGYYQPGVLGVDELISAAPELYNVSNVWGVQVANVGSTSIAPELWLKLARLVQGAVVTHVTDTLEETVIFLDLTVRSAIAADGPINLLETVSLAAALPSRAGTAARWSQASGFFVDARTPEGLEVLADLAHEEGTRVVASTRTMGGFVRRDGAGSGYGAQDLNPQNARVMLQLALGVGYSSEQLAALFAFGPEGRGK</sequence>
<evidence type="ECO:0000256" key="4">
    <source>
        <dbReference type="PROSITE-ProRule" id="PRU10099"/>
    </source>
</evidence>
<dbReference type="InterPro" id="IPR036152">
    <property type="entry name" value="Asp/glu_Ase-like_sf"/>
</dbReference>
<keyword evidence="5" id="KW-0732">Signal</keyword>
<organism evidence="9 10">
    <name type="scientific">Magnaporthiopsis poae (strain ATCC 64411 / 73-15)</name>
    <name type="common">Kentucky bluegrass fungus</name>
    <name type="synonym">Magnaporthe poae</name>
    <dbReference type="NCBI Taxonomy" id="644358"/>
    <lineage>
        <taxon>Eukaryota</taxon>
        <taxon>Fungi</taxon>
        <taxon>Dikarya</taxon>
        <taxon>Ascomycota</taxon>
        <taxon>Pezizomycotina</taxon>
        <taxon>Sordariomycetes</taxon>
        <taxon>Sordariomycetidae</taxon>
        <taxon>Magnaporthales</taxon>
        <taxon>Magnaporthaceae</taxon>
        <taxon>Magnaporthiopsis</taxon>
    </lineage>
</organism>
<accession>A0A0C4DQY8</accession>
<evidence type="ECO:0000259" key="6">
    <source>
        <dbReference type="Pfam" id="PF00710"/>
    </source>
</evidence>
<dbReference type="AlphaFoldDB" id="A0A0C4DQY8"/>
<evidence type="ECO:0000256" key="3">
    <source>
        <dbReference type="PIRSR" id="PIRSR001220-2"/>
    </source>
</evidence>
<name>A0A0C4DQY8_MAGP6</name>
<dbReference type="EMBL" id="ADBL01000577">
    <property type="status" value="NOT_ANNOTATED_CDS"/>
    <property type="molecule type" value="Genomic_DNA"/>
</dbReference>
<dbReference type="EnsemblFungi" id="MAPG_02287T0">
    <property type="protein sequence ID" value="MAPG_02287T0"/>
    <property type="gene ID" value="MAPG_02287"/>
</dbReference>
<dbReference type="PIRSF" id="PIRSF500176">
    <property type="entry name" value="L_ASNase"/>
    <property type="match status" value="1"/>
</dbReference>
<feature type="signal peptide" evidence="5">
    <location>
        <begin position="1"/>
        <end position="21"/>
    </location>
</feature>
<dbReference type="SUPFAM" id="SSF53774">
    <property type="entry name" value="Glutaminase/Asparaginase"/>
    <property type="match status" value="1"/>
</dbReference>
<dbReference type="EC" id="3.5.1.1" evidence="1"/>
<feature type="active site" evidence="4">
    <location>
        <position position="37"/>
    </location>
</feature>
<gene>
    <name evidence="8" type="ORF">MAPG_02287</name>
</gene>
<dbReference type="STRING" id="644358.A0A0C4DQY8"/>
<dbReference type="InterPro" id="IPR020827">
    <property type="entry name" value="Asparaginase/glutaminase_AS1"/>
</dbReference>
<dbReference type="InterPro" id="IPR006034">
    <property type="entry name" value="Asparaginase/glutaminase-like"/>
</dbReference>
<keyword evidence="10" id="KW-1185">Reference proteome</keyword>
<evidence type="ECO:0000259" key="7">
    <source>
        <dbReference type="Pfam" id="PF17763"/>
    </source>
</evidence>
<dbReference type="Pfam" id="PF00710">
    <property type="entry name" value="Asparaginase"/>
    <property type="match status" value="1"/>
</dbReference>
<evidence type="ECO:0000313" key="10">
    <source>
        <dbReference type="Proteomes" id="UP000011715"/>
    </source>
</evidence>
<dbReference type="PROSITE" id="PS00144">
    <property type="entry name" value="ASN_GLN_ASE_1"/>
    <property type="match status" value="1"/>
</dbReference>
<proteinExistence type="predicted"/>
<dbReference type="Gene3D" id="3.40.50.40">
    <property type="match status" value="1"/>
</dbReference>
<evidence type="ECO:0000313" key="9">
    <source>
        <dbReference type="EnsemblFungi" id="MAPG_02287T0"/>
    </source>
</evidence>
<dbReference type="Pfam" id="PF17763">
    <property type="entry name" value="Asparaginase_C"/>
    <property type="match status" value="1"/>
</dbReference>
<reference evidence="10" key="1">
    <citation type="submission" date="2010-05" db="EMBL/GenBank/DDBJ databases">
        <title>The genome sequence of Magnaporthe poae strain ATCC 64411.</title>
        <authorList>
            <person name="Ma L.-J."/>
            <person name="Dead R."/>
            <person name="Young S."/>
            <person name="Zeng Q."/>
            <person name="Koehrsen M."/>
            <person name="Alvarado L."/>
            <person name="Berlin A."/>
            <person name="Chapman S.B."/>
            <person name="Chen Z."/>
            <person name="Freedman E."/>
            <person name="Gellesch M."/>
            <person name="Goldberg J."/>
            <person name="Griggs A."/>
            <person name="Gujja S."/>
            <person name="Heilman E.R."/>
            <person name="Heiman D."/>
            <person name="Hepburn T."/>
            <person name="Howarth C."/>
            <person name="Jen D."/>
            <person name="Larson L."/>
            <person name="Mehta T."/>
            <person name="Neiman D."/>
            <person name="Pearson M."/>
            <person name="Roberts A."/>
            <person name="Saif S."/>
            <person name="Shea T."/>
            <person name="Shenoy N."/>
            <person name="Sisk P."/>
            <person name="Stolte C."/>
            <person name="Sykes S."/>
            <person name="Walk T."/>
            <person name="White J."/>
            <person name="Yandava C."/>
            <person name="Haas B."/>
            <person name="Nusbaum C."/>
            <person name="Birren B."/>
        </authorList>
    </citation>
    <scope>NUCLEOTIDE SEQUENCE [LARGE SCALE GENOMIC DNA]</scope>
    <source>
        <strain evidence="10">ATCC 64411 / 73-15</strain>
    </source>
</reference>
<feature type="domain" description="Asparaginase/glutaminase C-terminal" evidence="7">
    <location>
        <begin position="169"/>
        <end position="236"/>
    </location>
</feature>
<evidence type="ECO:0000256" key="5">
    <source>
        <dbReference type="SAM" id="SignalP"/>
    </source>
</evidence>
<reference evidence="9" key="5">
    <citation type="submission" date="2015-06" db="UniProtKB">
        <authorList>
            <consortium name="EnsemblFungi"/>
        </authorList>
    </citation>
    <scope>IDENTIFICATION</scope>
    <source>
        <strain evidence="9">ATCC 64411</strain>
    </source>
</reference>
<dbReference type="OrthoDB" id="542841at2759"/>
<feature type="domain" description="L-asparaginase N-terminal" evidence="6">
    <location>
        <begin position="28"/>
        <end position="125"/>
    </location>
</feature>
<dbReference type="eggNOG" id="KOG0503">
    <property type="taxonomic scope" value="Eukaryota"/>
</dbReference>
<evidence type="ECO:0000256" key="2">
    <source>
        <dbReference type="PIRSR" id="PIRSR001220-1"/>
    </source>
</evidence>
<dbReference type="SMART" id="SM00870">
    <property type="entry name" value="Asparaginase"/>
    <property type="match status" value="1"/>
</dbReference>
<dbReference type="InterPro" id="IPR027474">
    <property type="entry name" value="L-asparaginase_N"/>
</dbReference>
<dbReference type="InterPro" id="IPR040919">
    <property type="entry name" value="Asparaginase_C"/>
</dbReference>
<dbReference type="GO" id="GO:0004067">
    <property type="term" value="F:asparaginase activity"/>
    <property type="evidence" value="ECO:0007669"/>
    <property type="project" value="UniProtKB-UniRule"/>
</dbReference>
<reference evidence="8" key="2">
    <citation type="submission" date="2010-05" db="EMBL/GenBank/DDBJ databases">
        <title>The Genome Sequence of Magnaporthe poae strain ATCC 64411.</title>
        <authorList>
            <consortium name="The Broad Institute Genome Sequencing Platform"/>
            <consortium name="Broad Institute Genome Sequencing Center for Infectious Disease"/>
            <person name="Ma L.-J."/>
            <person name="Dead R."/>
            <person name="Young S."/>
            <person name="Zeng Q."/>
            <person name="Koehrsen M."/>
            <person name="Alvarado L."/>
            <person name="Berlin A."/>
            <person name="Chapman S.B."/>
            <person name="Chen Z."/>
            <person name="Freedman E."/>
            <person name="Gellesch M."/>
            <person name="Goldberg J."/>
            <person name="Griggs A."/>
            <person name="Gujja S."/>
            <person name="Heilman E.R."/>
            <person name="Heiman D."/>
            <person name="Hepburn T."/>
            <person name="Howarth C."/>
            <person name="Jen D."/>
            <person name="Larson L."/>
            <person name="Mehta T."/>
            <person name="Neiman D."/>
            <person name="Pearson M."/>
            <person name="Roberts A."/>
            <person name="Saif S."/>
            <person name="Shea T."/>
            <person name="Shenoy N."/>
            <person name="Sisk P."/>
            <person name="Stolte C."/>
            <person name="Sykes S."/>
            <person name="Walk T."/>
            <person name="White J."/>
            <person name="Yandava C."/>
            <person name="Haas B."/>
            <person name="Nusbaum C."/>
            <person name="Birren B."/>
        </authorList>
    </citation>
    <scope>NUCLEOTIDE SEQUENCE</scope>
    <source>
        <strain evidence="8">ATCC 64411</strain>
    </source>
</reference>
<dbReference type="PRINTS" id="PR00139">
    <property type="entry name" value="ASNGLNASE"/>
</dbReference>
<dbReference type="PROSITE" id="PS51732">
    <property type="entry name" value="ASN_GLN_ASE_3"/>
    <property type="match status" value="1"/>
</dbReference>
<feature type="chain" id="PRO_5009385249" description="asparaginase" evidence="5">
    <location>
        <begin position="22"/>
        <end position="245"/>
    </location>
</feature>
<dbReference type="Proteomes" id="UP000011715">
    <property type="component" value="Unassembled WGS sequence"/>
</dbReference>